<gene>
    <name evidence="1" type="ORF">S12H4_35419</name>
</gene>
<dbReference type="AlphaFoldDB" id="X1T0C5"/>
<reference evidence="1" key="1">
    <citation type="journal article" date="2014" name="Front. Microbiol.">
        <title>High frequency of phylogenetically diverse reductive dehalogenase-homologous genes in deep subseafloor sedimentary metagenomes.</title>
        <authorList>
            <person name="Kawai M."/>
            <person name="Futagami T."/>
            <person name="Toyoda A."/>
            <person name="Takaki Y."/>
            <person name="Nishi S."/>
            <person name="Hori S."/>
            <person name="Arai W."/>
            <person name="Tsubouchi T."/>
            <person name="Morono Y."/>
            <person name="Uchiyama I."/>
            <person name="Ito T."/>
            <person name="Fujiyama A."/>
            <person name="Inagaki F."/>
            <person name="Takami H."/>
        </authorList>
    </citation>
    <scope>NUCLEOTIDE SEQUENCE</scope>
    <source>
        <strain evidence="1">Expedition CK06-06</strain>
    </source>
</reference>
<dbReference type="EMBL" id="BARW01021035">
    <property type="protein sequence ID" value="GAI98638.1"/>
    <property type="molecule type" value="Genomic_DNA"/>
</dbReference>
<feature type="non-terminal residue" evidence="1">
    <location>
        <position position="30"/>
    </location>
</feature>
<protein>
    <submittedName>
        <fullName evidence="1">Uncharacterized protein</fullName>
    </submittedName>
</protein>
<evidence type="ECO:0000313" key="1">
    <source>
        <dbReference type="EMBL" id="GAI98638.1"/>
    </source>
</evidence>
<sequence>MVSEAPVNKIGITTTVPIEILLAAGYQPVD</sequence>
<comment type="caution">
    <text evidence="1">The sequence shown here is derived from an EMBL/GenBank/DDBJ whole genome shotgun (WGS) entry which is preliminary data.</text>
</comment>
<name>X1T0C5_9ZZZZ</name>
<organism evidence="1">
    <name type="scientific">marine sediment metagenome</name>
    <dbReference type="NCBI Taxonomy" id="412755"/>
    <lineage>
        <taxon>unclassified sequences</taxon>
        <taxon>metagenomes</taxon>
        <taxon>ecological metagenomes</taxon>
    </lineage>
</organism>
<accession>X1T0C5</accession>
<proteinExistence type="predicted"/>